<dbReference type="OrthoDB" id="7875923at2"/>
<sequence>MTLTTQGTGGQVAEEAPPALEITNAWKSFGHVSALRGVSLTVRGGEVLALVGDNGAGKSTLVKVLSGVYPVDSGNITIAGVPLERADPRLARSRGISTVFQDLAVVETLDIAANVFLGQPLRRFGIFADRKQMISQSAAILRSLKVRVPSVRVAAGELSGGQRQGVAIARAVRQDNPIILMDEPTAALGVRETAQVGEIIRSLREHGKAVILVCHDLEFIFAHADRIQVLRLGQVQGVRDVSATTRTEIVSLITGAIARDVDGEVSE</sequence>
<keyword evidence="5" id="KW-1185">Reference proteome</keyword>
<dbReference type="Proteomes" id="UP000219440">
    <property type="component" value="Unassembled WGS sequence"/>
</dbReference>
<dbReference type="CDD" id="cd03216">
    <property type="entry name" value="ABC_Carb_Monos_I"/>
    <property type="match status" value="1"/>
</dbReference>
<dbReference type="InterPro" id="IPR050107">
    <property type="entry name" value="ABC_carbohydrate_import_ATPase"/>
</dbReference>
<dbReference type="EMBL" id="OCST01000002">
    <property type="protein sequence ID" value="SOE59222.1"/>
    <property type="molecule type" value="Genomic_DNA"/>
</dbReference>
<dbReference type="PANTHER" id="PTHR43790:SF8">
    <property type="entry name" value="SUGAR ABC TRANSPORTER ATP-BINDING PROTEIN"/>
    <property type="match status" value="1"/>
</dbReference>
<dbReference type="RefSeq" id="WP_097060056.1">
    <property type="nucleotide sequence ID" value="NZ_BMLC01000001.1"/>
</dbReference>
<dbReference type="InterPro" id="IPR027417">
    <property type="entry name" value="P-loop_NTPase"/>
</dbReference>
<evidence type="ECO:0000313" key="4">
    <source>
        <dbReference type="EMBL" id="SOE59222.1"/>
    </source>
</evidence>
<dbReference type="SUPFAM" id="SSF52540">
    <property type="entry name" value="P-loop containing nucleoside triphosphate hydrolases"/>
    <property type="match status" value="1"/>
</dbReference>
<organism evidence="4 5">
    <name type="scientific">Salinibacterium xinjiangense</name>
    <dbReference type="NCBI Taxonomy" id="386302"/>
    <lineage>
        <taxon>Bacteria</taxon>
        <taxon>Bacillati</taxon>
        <taxon>Actinomycetota</taxon>
        <taxon>Actinomycetes</taxon>
        <taxon>Micrococcales</taxon>
        <taxon>Microbacteriaceae</taxon>
        <taxon>Salinibacterium</taxon>
    </lineage>
</organism>
<feature type="domain" description="ABC transporter" evidence="3">
    <location>
        <begin position="20"/>
        <end position="257"/>
    </location>
</feature>
<gene>
    <name evidence="4" type="ORF">SAMN06296378_0904</name>
</gene>
<accession>A0A2C8Z611</accession>
<keyword evidence="1" id="KW-0547">Nucleotide-binding</keyword>
<dbReference type="PROSITE" id="PS50893">
    <property type="entry name" value="ABC_TRANSPORTER_2"/>
    <property type="match status" value="1"/>
</dbReference>
<dbReference type="InterPro" id="IPR003439">
    <property type="entry name" value="ABC_transporter-like_ATP-bd"/>
</dbReference>
<proteinExistence type="predicted"/>
<dbReference type="SMART" id="SM00382">
    <property type="entry name" value="AAA"/>
    <property type="match status" value="1"/>
</dbReference>
<evidence type="ECO:0000256" key="1">
    <source>
        <dbReference type="ARBA" id="ARBA00022741"/>
    </source>
</evidence>
<dbReference type="PANTHER" id="PTHR43790">
    <property type="entry name" value="CARBOHYDRATE TRANSPORT ATP-BINDING PROTEIN MG119-RELATED"/>
    <property type="match status" value="1"/>
</dbReference>
<dbReference type="InterPro" id="IPR003593">
    <property type="entry name" value="AAA+_ATPase"/>
</dbReference>
<reference evidence="4 5" key="1">
    <citation type="submission" date="2017-09" db="EMBL/GenBank/DDBJ databases">
        <authorList>
            <person name="Ehlers B."/>
            <person name="Leendertz F.H."/>
        </authorList>
    </citation>
    <scope>NUCLEOTIDE SEQUENCE [LARGE SCALE GENOMIC DNA]</scope>
    <source>
        <strain evidence="4 5">CGMCC 1.05381</strain>
    </source>
</reference>
<keyword evidence="2 4" id="KW-0067">ATP-binding</keyword>
<dbReference type="GO" id="GO:0016887">
    <property type="term" value="F:ATP hydrolysis activity"/>
    <property type="evidence" value="ECO:0007669"/>
    <property type="project" value="InterPro"/>
</dbReference>
<evidence type="ECO:0000259" key="3">
    <source>
        <dbReference type="PROSITE" id="PS50893"/>
    </source>
</evidence>
<dbReference type="GO" id="GO:0005524">
    <property type="term" value="F:ATP binding"/>
    <property type="evidence" value="ECO:0007669"/>
    <property type="project" value="UniProtKB-KW"/>
</dbReference>
<evidence type="ECO:0000256" key="2">
    <source>
        <dbReference type="ARBA" id="ARBA00022840"/>
    </source>
</evidence>
<dbReference type="AlphaFoldDB" id="A0A2C8Z611"/>
<protein>
    <submittedName>
        <fullName evidence="4">Monosaccharide ABC transporter ATP-binding protein, CUT2 family</fullName>
    </submittedName>
</protein>
<dbReference type="Gene3D" id="3.40.50.300">
    <property type="entry name" value="P-loop containing nucleotide triphosphate hydrolases"/>
    <property type="match status" value="1"/>
</dbReference>
<evidence type="ECO:0000313" key="5">
    <source>
        <dbReference type="Proteomes" id="UP000219440"/>
    </source>
</evidence>
<name>A0A2C8Z611_9MICO</name>
<dbReference type="Pfam" id="PF00005">
    <property type="entry name" value="ABC_tran"/>
    <property type="match status" value="1"/>
</dbReference>